<evidence type="ECO:0000259" key="2">
    <source>
        <dbReference type="Pfam" id="PF25559"/>
    </source>
</evidence>
<feature type="compositionally biased region" description="Low complexity" evidence="1">
    <location>
        <begin position="8"/>
        <end position="26"/>
    </location>
</feature>
<comment type="caution">
    <text evidence="3">The sequence shown here is derived from an EMBL/GenBank/DDBJ whole genome shotgun (WGS) entry which is preliminary data.</text>
</comment>
<dbReference type="AlphaFoldDB" id="A0A545TIS8"/>
<gene>
    <name evidence="3" type="ORF">FLL45_04040</name>
</gene>
<evidence type="ECO:0000313" key="4">
    <source>
        <dbReference type="Proteomes" id="UP000317839"/>
    </source>
</evidence>
<dbReference type="Proteomes" id="UP000317839">
    <property type="component" value="Unassembled WGS sequence"/>
</dbReference>
<sequence>MTSEEKNISQQNSDSDSISGSGSNSNRTSDQLETLELENSTAHFQIKTLKELIEQTKTAFRCAKQKVQIYSPNLDPRVLSNRDIEQVLTRFVRSSRYARVEILITEERKLQGIDHRLVSLAQNFSSYVQIRLIPKDYHENYFAFYLVDGRSIIYRSNFERFESECHEVPSTLIKQRAKYFDEIWQQSSPASHLRALHL</sequence>
<feature type="domain" description="DUF7931" evidence="2">
    <location>
        <begin position="58"/>
        <end position="196"/>
    </location>
</feature>
<evidence type="ECO:0000256" key="1">
    <source>
        <dbReference type="SAM" id="MobiDB-lite"/>
    </source>
</evidence>
<evidence type="ECO:0000313" key="3">
    <source>
        <dbReference type="EMBL" id="TQV77129.1"/>
    </source>
</evidence>
<reference evidence="3 4" key="1">
    <citation type="submission" date="2019-06" db="EMBL/GenBank/DDBJ databases">
        <title>Draft genome of Aliikangiella marina GYP-15.</title>
        <authorList>
            <person name="Wang G."/>
        </authorList>
    </citation>
    <scope>NUCLEOTIDE SEQUENCE [LARGE SCALE GENOMIC DNA]</scope>
    <source>
        <strain evidence="3 4">GYP-15</strain>
    </source>
</reference>
<protein>
    <recommendedName>
        <fullName evidence="2">DUF7931 domain-containing protein</fullName>
    </recommendedName>
</protein>
<feature type="region of interest" description="Disordered" evidence="1">
    <location>
        <begin position="1"/>
        <end position="31"/>
    </location>
</feature>
<organism evidence="3 4">
    <name type="scientific">Aliikangiella marina</name>
    <dbReference type="NCBI Taxonomy" id="1712262"/>
    <lineage>
        <taxon>Bacteria</taxon>
        <taxon>Pseudomonadati</taxon>
        <taxon>Pseudomonadota</taxon>
        <taxon>Gammaproteobacteria</taxon>
        <taxon>Oceanospirillales</taxon>
        <taxon>Pleioneaceae</taxon>
        <taxon>Aliikangiella</taxon>
    </lineage>
</organism>
<name>A0A545TIS8_9GAMM</name>
<dbReference type="InterPro" id="IPR057691">
    <property type="entry name" value="DUF7931"/>
</dbReference>
<dbReference type="OrthoDB" id="6080223at2"/>
<accession>A0A545TIS8</accession>
<dbReference type="Pfam" id="PF25559">
    <property type="entry name" value="DUF7931"/>
    <property type="match status" value="1"/>
</dbReference>
<proteinExistence type="predicted"/>
<dbReference type="RefSeq" id="WP_142888489.1">
    <property type="nucleotide sequence ID" value="NZ_VIKR01000001.1"/>
</dbReference>
<dbReference type="EMBL" id="VIKR01000001">
    <property type="protein sequence ID" value="TQV77129.1"/>
    <property type="molecule type" value="Genomic_DNA"/>
</dbReference>
<keyword evidence="4" id="KW-1185">Reference proteome</keyword>